<sequence length="134" mass="14647">MIYFVGLVLVQNLVRTSYPMISYFMFSLGQGVGSLTNTNPRQKENPTDCRAPGYPLRHQHCGPSFMSRRLSRGSNPRQNGPCKSEDGLTIACATKAPINEVVIATIMLNLVSSAASEQPERLPERCQGTAGVVF</sequence>
<dbReference type="EMBL" id="BLXT01005511">
    <property type="protein sequence ID" value="GFO23460.1"/>
    <property type="molecule type" value="Genomic_DNA"/>
</dbReference>
<dbReference type="AlphaFoldDB" id="A0AAV4BWH9"/>
<protein>
    <submittedName>
        <fullName evidence="1">Uncharacterized protein</fullName>
    </submittedName>
</protein>
<accession>A0AAV4BWH9</accession>
<organism evidence="1 2">
    <name type="scientific">Plakobranchus ocellatus</name>
    <dbReference type="NCBI Taxonomy" id="259542"/>
    <lineage>
        <taxon>Eukaryota</taxon>
        <taxon>Metazoa</taxon>
        <taxon>Spiralia</taxon>
        <taxon>Lophotrochozoa</taxon>
        <taxon>Mollusca</taxon>
        <taxon>Gastropoda</taxon>
        <taxon>Heterobranchia</taxon>
        <taxon>Euthyneura</taxon>
        <taxon>Panpulmonata</taxon>
        <taxon>Sacoglossa</taxon>
        <taxon>Placobranchoidea</taxon>
        <taxon>Plakobranchidae</taxon>
        <taxon>Plakobranchus</taxon>
    </lineage>
</organism>
<evidence type="ECO:0000313" key="1">
    <source>
        <dbReference type="EMBL" id="GFO23460.1"/>
    </source>
</evidence>
<name>A0AAV4BWH9_9GAST</name>
<dbReference type="Proteomes" id="UP000735302">
    <property type="component" value="Unassembled WGS sequence"/>
</dbReference>
<comment type="caution">
    <text evidence="1">The sequence shown here is derived from an EMBL/GenBank/DDBJ whole genome shotgun (WGS) entry which is preliminary data.</text>
</comment>
<gene>
    <name evidence="1" type="ORF">PoB_004996500</name>
</gene>
<keyword evidence="2" id="KW-1185">Reference proteome</keyword>
<proteinExistence type="predicted"/>
<reference evidence="1 2" key="1">
    <citation type="journal article" date="2021" name="Elife">
        <title>Chloroplast acquisition without the gene transfer in kleptoplastic sea slugs, Plakobranchus ocellatus.</title>
        <authorList>
            <person name="Maeda T."/>
            <person name="Takahashi S."/>
            <person name="Yoshida T."/>
            <person name="Shimamura S."/>
            <person name="Takaki Y."/>
            <person name="Nagai Y."/>
            <person name="Toyoda A."/>
            <person name="Suzuki Y."/>
            <person name="Arimoto A."/>
            <person name="Ishii H."/>
            <person name="Satoh N."/>
            <person name="Nishiyama T."/>
            <person name="Hasebe M."/>
            <person name="Maruyama T."/>
            <person name="Minagawa J."/>
            <person name="Obokata J."/>
            <person name="Shigenobu S."/>
        </authorList>
    </citation>
    <scope>NUCLEOTIDE SEQUENCE [LARGE SCALE GENOMIC DNA]</scope>
</reference>
<evidence type="ECO:0000313" key="2">
    <source>
        <dbReference type="Proteomes" id="UP000735302"/>
    </source>
</evidence>